<dbReference type="Proteomes" id="UP000295124">
    <property type="component" value="Unassembled WGS sequence"/>
</dbReference>
<reference evidence="2 3" key="1">
    <citation type="submission" date="2019-03" db="EMBL/GenBank/DDBJ databases">
        <title>Draft genome sequences of novel Actinobacteria.</title>
        <authorList>
            <person name="Sahin N."/>
            <person name="Ay H."/>
            <person name="Saygin H."/>
        </authorList>
    </citation>
    <scope>NUCLEOTIDE SEQUENCE [LARGE SCALE GENOMIC DNA]</scope>
    <source>
        <strain evidence="2 3">JCM 13523</strain>
    </source>
</reference>
<evidence type="ECO:0000313" key="2">
    <source>
        <dbReference type="EMBL" id="TDD58190.1"/>
    </source>
</evidence>
<evidence type="ECO:0000256" key="1">
    <source>
        <dbReference type="SAM" id="Phobius"/>
    </source>
</evidence>
<dbReference type="AlphaFoldDB" id="A0A4R4ZJ80"/>
<evidence type="ECO:0000313" key="3">
    <source>
        <dbReference type="Proteomes" id="UP000295124"/>
    </source>
</evidence>
<feature type="transmembrane region" description="Helical" evidence="1">
    <location>
        <begin position="58"/>
        <end position="77"/>
    </location>
</feature>
<keyword evidence="1" id="KW-0472">Membrane</keyword>
<comment type="caution">
    <text evidence="2">The sequence shown here is derived from an EMBL/GenBank/DDBJ whole genome shotgun (WGS) entry which is preliminary data.</text>
</comment>
<gene>
    <name evidence="2" type="ORF">E1263_20380</name>
</gene>
<dbReference type="InterPro" id="IPR021443">
    <property type="entry name" value="DUF3093"/>
</dbReference>
<protein>
    <submittedName>
        <fullName evidence="2">DUF3093 domain-containing protein</fullName>
    </submittedName>
</protein>
<accession>A0A4R4ZJ80</accession>
<dbReference type="Pfam" id="PF11292">
    <property type="entry name" value="DUF3093"/>
    <property type="match status" value="1"/>
</dbReference>
<proteinExistence type="predicted"/>
<name>A0A4R4ZJ80_9ACTN</name>
<dbReference type="OrthoDB" id="3217020at2"/>
<keyword evidence="3" id="KW-1185">Reference proteome</keyword>
<feature type="transmembrane region" description="Helical" evidence="1">
    <location>
        <begin position="35"/>
        <end position="52"/>
    </location>
</feature>
<keyword evidence="1" id="KW-0812">Transmembrane</keyword>
<keyword evidence="1" id="KW-1133">Transmembrane helix</keyword>
<organism evidence="2 3">
    <name type="scientific">Kribbella antibiotica</name>
    <dbReference type="NCBI Taxonomy" id="190195"/>
    <lineage>
        <taxon>Bacteria</taxon>
        <taxon>Bacillati</taxon>
        <taxon>Actinomycetota</taxon>
        <taxon>Actinomycetes</taxon>
        <taxon>Propionibacteriales</taxon>
        <taxon>Kribbellaceae</taxon>
        <taxon>Kribbella</taxon>
    </lineage>
</organism>
<sequence>MRTSVTRGDPTDALRSAACQAGHVGEYRERLSVPVSWWIISAAAIVTLFGITAIPVGLLAGVIVGAVALLVLLVLLLRYGAARVEVDAEHLHAGRAVIERAHLGAAEALTGEAARNAFGRDCDPKAFLLLRSYAPGAVRVAITDPTDPAPYWVLATRHPERLAAALSGHSVTRS</sequence>
<dbReference type="EMBL" id="SMKX01000057">
    <property type="protein sequence ID" value="TDD58190.1"/>
    <property type="molecule type" value="Genomic_DNA"/>
</dbReference>